<reference evidence="2" key="1">
    <citation type="submission" date="2018-11" db="EMBL/GenBank/DDBJ databases">
        <authorList>
            <consortium name="Pathogen Informatics"/>
        </authorList>
    </citation>
    <scope>NUCLEOTIDE SEQUENCE</scope>
</reference>
<protein>
    <submittedName>
        <fullName evidence="2">Uncharacterized protein</fullName>
    </submittedName>
</protein>
<gene>
    <name evidence="2" type="ORF">PXEA_LOCUS27209</name>
</gene>
<proteinExistence type="predicted"/>
<evidence type="ECO:0000256" key="1">
    <source>
        <dbReference type="SAM" id="MobiDB-lite"/>
    </source>
</evidence>
<evidence type="ECO:0000313" key="3">
    <source>
        <dbReference type="Proteomes" id="UP000784294"/>
    </source>
</evidence>
<name>A0A448XD56_9PLAT</name>
<sequence>MGSREPISLHSPCSTQRTNQPVESRLAGWRRRLVRALPPCGQKRLQDANESVCWLRRESWSNDVAPEAAGPCWAVKPDAKKRICSLSTVCWGLWLCWNIHADAVSEAIAFDSDEKVKAFLLSVTSIIRAR</sequence>
<feature type="compositionally biased region" description="Polar residues" evidence="1">
    <location>
        <begin position="11"/>
        <end position="22"/>
    </location>
</feature>
<dbReference type="Proteomes" id="UP000784294">
    <property type="component" value="Unassembled WGS sequence"/>
</dbReference>
<comment type="caution">
    <text evidence="2">The sequence shown here is derived from an EMBL/GenBank/DDBJ whole genome shotgun (WGS) entry which is preliminary data.</text>
</comment>
<evidence type="ECO:0000313" key="2">
    <source>
        <dbReference type="EMBL" id="VEL33769.1"/>
    </source>
</evidence>
<feature type="region of interest" description="Disordered" evidence="1">
    <location>
        <begin position="1"/>
        <end position="22"/>
    </location>
</feature>
<keyword evidence="3" id="KW-1185">Reference proteome</keyword>
<dbReference type="EMBL" id="CAAALY010246360">
    <property type="protein sequence ID" value="VEL33769.1"/>
    <property type="molecule type" value="Genomic_DNA"/>
</dbReference>
<organism evidence="2 3">
    <name type="scientific">Protopolystoma xenopodis</name>
    <dbReference type="NCBI Taxonomy" id="117903"/>
    <lineage>
        <taxon>Eukaryota</taxon>
        <taxon>Metazoa</taxon>
        <taxon>Spiralia</taxon>
        <taxon>Lophotrochozoa</taxon>
        <taxon>Platyhelminthes</taxon>
        <taxon>Monogenea</taxon>
        <taxon>Polyopisthocotylea</taxon>
        <taxon>Polystomatidea</taxon>
        <taxon>Polystomatidae</taxon>
        <taxon>Protopolystoma</taxon>
    </lineage>
</organism>
<accession>A0A448XD56</accession>
<dbReference type="AlphaFoldDB" id="A0A448XD56"/>